<dbReference type="Pfam" id="PF00400">
    <property type="entry name" value="WD40"/>
    <property type="match status" value="4"/>
</dbReference>
<dbReference type="PANTHER" id="PTHR45290">
    <property type="entry name" value="OS03G0300300 PROTEIN"/>
    <property type="match status" value="1"/>
</dbReference>
<keyword evidence="2" id="KW-0539">Nucleus</keyword>
<dbReference type="GO" id="GO:0005730">
    <property type="term" value="C:nucleolus"/>
    <property type="evidence" value="ECO:0007669"/>
    <property type="project" value="UniProtKB-SubCell"/>
</dbReference>
<dbReference type="InterPro" id="IPR007148">
    <property type="entry name" value="SSU_processome_Utp12"/>
</dbReference>
<dbReference type="Proteomes" id="UP000796880">
    <property type="component" value="Unassembled WGS sequence"/>
</dbReference>
<dbReference type="Pfam" id="PF04003">
    <property type="entry name" value="Utp12"/>
    <property type="match status" value="1"/>
</dbReference>
<reference evidence="6" key="1">
    <citation type="submission" date="2020-03" db="EMBL/GenBank/DDBJ databases">
        <title>A high-quality chromosome-level genome assembly of a woody plant with both climbing and erect habits, Rhamnella rubrinervis.</title>
        <authorList>
            <person name="Lu Z."/>
            <person name="Yang Y."/>
            <person name="Zhu X."/>
            <person name="Sun Y."/>
        </authorList>
    </citation>
    <scope>NUCLEOTIDE SEQUENCE</scope>
    <source>
        <strain evidence="6">BYM</strain>
        <tissue evidence="6">Leaf</tissue>
    </source>
</reference>
<dbReference type="Gene3D" id="2.130.10.10">
    <property type="entry name" value="YVTN repeat-like/Quinoprotein amine dehydrogenase"/>
    <property type="match status" value="1"/>
</dbReference>
<proteinExistence type="predicted"/>
<feature type="domain" description="Small-subunit processome Utp12" evidence="5">
    <location>
        <begin position="483"/>
        <end position="575"/>
    </location>
</feature>
<dbReference type="InterPro" id="IPR001680">
    <property type="entry name" value="WD40_rpt"/>
</dbReference>
<dbReference type="EMBL" id="VOIH02000001">
    <property type="protein sequence ID" value="KAF3456288.1"/>
    <property type="molecule type" value="Genomic_DNA"/>
</dbReference>
<feature type="repeat" description="WD" evidence="3">
    <location>
        <begin position="195"/>
        <end position="237"/>
    </location>
</feature>
<sequence length="624" mass="68500">MGSLNIRDLLTAFSPSLDFFAISTGDGRIKIWDTLKGQVQTEFADIIESEETSIYKKQERGHLAVDYTCMKWFFLEAKKKKRKLGCSILVLGTGSGDVLAVDVSAGQLKWRVNDCHPGGVTAISFSRNGSCVYSAGSDGMVCQIDPMTGNLLGKFKASTKAISSMSVSPDGKVLATASARLRIFDCSNNKKIQKFSGHPGAVRCLIFSEDGKYVLSSSVGERYVAIWSIGGGKSASCVLPMEHPAVFLDSRCIFSGGVDHAGLYVLAISEIGVCYFWFAQNIEELRNTKPTKISMSSEEISSKNHKGALPTIFAAMLQGFSKPASGQLFVAYGLLVKPSFQKILVHPGTDIKLNSSHDGVLLPMTQSLAKSKKGRDSQNRVIALDRANAEDALLPIPKMLDPHEEKKRHETLSIDTDASMLDLVDKKSDAEFVKSEVYIEVETSSICLEDQLRSLGILSKEDSSTSEPKLSSMIFKGVDLEASMPQKKMKAVVLSKSPEDAYKLLGALVTMWQSRSCSGKYVIPWIYSILLNHSHYVVSQEPATQMLNSLVKVTKSRGTTIQSLLQLSGRLQLLMTQIHKATQAKTQLENDDQMDESDAEDEDVNDILYREEDDESELSSDDDE</sequence>
<keyword evidence="3" id="KW-0853">WD repeat</keyword>
<gene>
    <name evidence="6" type="ORF">FNV43_RR00938</name>
</gene>
<dbReference type="AlphaFoldDB" id="A0A8K0HQI4"/>
<dbReference type="OrthoDB" id="30195at2759"/>
<dbReference type="PROSITE" id="PS50082">
    <property type="entry name" value="WD_REPEATS_2"/>
    <property type="match status" value="2"/>
</dbReference>
<evidence type="ECO:0000313" key="7">
    <source>
        <dbReference type="Proteomes" id="UP000796880"/>
    </source>
</evidence>
<protein>
    <recommendedName>
        <fullName evidence="5">Small-subunit processome Utp12 domain-containing protein</fullName>
    </recommendedName>
</protein>
<keyword evidence="7" id="KW-1185">Reference proteome</keyword>
<feature type="compositionally biased region" description="Acidic residues" evidence="4">
    <location>
        <begin position="589"/>
        <end position="624"/>
    </location>
</feature>
<comment type="caution">
    <text evidence="6">The sequence shown here is derived from an EMBL/GenBank/DDBJ whole genome shotgun (WGS) entry which is preliminary data.</text>
</comment>
<evidence type="ECO:0000256" key="2">
    <source>
        <dbReference type="ARBA" id="ARBA00023242"/>
    </source>
</evidence>
<organism evidence="6 7">
    <name type="scientific">Rhamnella rubrinervis</name>
    <dbReference type="NCBI Taxonomy" id="2594499"/>
    <lineage>
        <taxon>Eukaryota</taxon>
        <taxon>Viridiplantae</taxon>
        <taxon>Streptophyta</taxon>
        <taxon>Embryophyta</taxon>
        <taxon>Tracheophyta</taxon>
        <taxon>Spermatophyta</taxon>
        <taxon>Magnoliopsida</taxon>
        <taxon>eudicotyledons</taxon>
        <taxon>Gunneridae</taxon>
        <taxon>Pentapetalae</taxon>
        <taxon>rosids</taxon>
        <taxon>fabids</taxon>
        <taxon>Rosales</taxon>
        <taxon>Rhamnaceae</taxon>
        <taxon>rhamnoid group</taxon>
        <taxon>Rhamneae</taxon>
        <taxon>Rhamnella</taxon>
    </lineage>
</organism>
<feature type="repeat" description="WD" evidence="3">
    <location>
        <begin position="12"/>
        <end position="42"/>
    </location>
</feature>
<dbReference type="InterPro" id="IPR011047">
    <property type="entry name" value="Quinoprotein_ADH-like_sf"/>
</dbReference>
<evidence type="ECO:0000256" key="4">
    <source>
        <dbReference type="SAM" id="MobiDB-lite"/>
    </source>
</evidence>
<evidence type="ECO:0000313" key="6">
    <source>
        <dbReference type="EMBL" id="KAF3456288.1"/>
    </source>
</evidence>
<dbReference type="SMART" id="SM00320">
    <property type="entry name" value="WD40"/>
    <property type="match status" value="4"/>
</dbReference>
<comment type="subcellular location">
    <subcellularLocation>
        <location evidence="1">Nucleus</location>
        <location evidence="1">Nucleolus</location>
    </subcellularLocation>
</comment>
<evidence type="ECO:0000256" key="1">
    <source>
        <dbReference type="ARBA" id="ARBA00004604"/>
    </source>
</evidence>
<accession>A0A8K0HQI4</accession>
<evidence type="ECO:0000256" key="3">
    <source>
        <dbReference type="PROSITE-ProRule" id="PRU00221"/>
    </source>
</evidence>
<name>A0A8K0HQI4_9ROSA</name>
<dbReference type="InterPro" id="IPR015943">
    <property type="entry name" value="WD40/YVTN_repeat-like_dom_sf"/>
</dbReference>
<dbReference type="SUPFAM" id="SSF50998">
    <property type="entry name" value="Quinoprotein alcohol dehydrogenase-like"/>
    <property type="match status" value="1"/>
</dbReference>
<feature type="region of interest" description="Disordered" evidence="4">
    <location>
        <begin position="585"/>
        <end position="624"/>
    </location>
</feature>
<evidence type="ECO:0000259" key="5">
    <source>
        <dbReference type="Pfam" id="PF04003"/>
    </source>
</evidence>
<dbReference type="PANTHER" id="PTHR45290:SF1">
    <property type="entry name" value="OS03G0300300 PROTEIN"/>
    <property type="match status" value="1"/>
</dbReference>